<dbReference type="STRING" id="1073090.A0A1L9SGM2"/>
<feature type="domain" description="Histone deacetylase" evidence="2">
    <location>
        <begin position="241"/>
        <end position="593"/>
    </location>
</feature>
<feature type="compositionally biased region" description="Low complexity" evidence="1">
    <location>
        <begin position="891"/>
        <end position="907"/>
    </location>
</feature>
<feature type="compositionally biased region" description="Polar residues" evidence="1">
    <location>
        <begin position="1060"/>
        <end position="1101"/>
    </location>
</feature>
<feature type="compositionally biased region" description="Basic and acidic residues" evidence="1">
    <location>
        <begin position="950"/>
        <end position="963"/>
    </location>
</feature>
<evidence type="ECO:0000259" key="2">
    <source>
        <dbReference type="Pfam" id="PF00850"/>
    </source>
</evidence>
<dbReference type="OrthoDB" id="5232919at2759"/>
<feature type="region of interest" description="Disordered" evidence="1">
    <location>
        <begin position="274"/>
        <end position="309"/>
    </location>
</feature>
<accession>A0A1L9SGM2</accession>
<dbReference type="PRINTS" id="PR01270">
    <property type="entry name" value="HDASUPER"/>
</dbReference>
<feature type="compositionally biased region" description="Basic and acidic residues" evidence="1">
    <location>
        <begin position="1"/>
        <end position="15"/>
    </location>
</feature>
<dbReference type="PANTHER" id="PTHR47558">
    <property type="entry name" value="HISTONE DEACETYLASE HOS3"/>
    <property type="match status" value="1"/>
</dbReference>
<feature type="compositionally biased region" description="Low complexity" evidence="1">
    <location>
        <begin position="757"/>
        <end position="772"/>
    </location>
</feature>
<dbReference type="Proteomes" id="UP000184188">
    <property type="component" value="Unassembled WGS sequence"/>
</dbReference>
<dbReference type="GO" id="GO:0004407">
    <property type="term" value="F:histone deacetylase activity"/>
    <property type="evidence" value="ECO:0007669"/>
    <property type="project" value="TreeGrafter"/>
</dbReference>
<evidence type="ECO:0000313" key="4">
    <source>
        <dbReference type="Proteomes" id="UP000184188"/>
    </source>
</evidence>
<dbReference type="SUPFAM" id="SSF52768">
    <property type="entry name" value="Arginase/deacetylase"/>
    <property type="match status" value="1"/>
</dbReference>
<organism evidence="3 4">
    <name type="scientific">Penicilliopsis zonata CBS 506.65</name>
    <dbReference type="NCBI Taxonomy" id="1073090"/>
    <lineage>
        <taxon>Eukaryota</taxon>
        <taxon>Fungi</taxon>
        <taxon>Dikarya</taxon>
        <taxon>Ascomycota</taxon>
        <taxon>Pezizomycotina</taxon>
        <taxon>Eurotiomycetes</taxon>
        <taxon>Eurotiomycetidae</taxon>
        <taxon>Eurotiales</taxon>
        <taxon>Aspergillaceae</taxon>
        <taxon>Penicilliopsis</taxon>
    </lineage>
</organism>
<dbReference type="InterPro" id="IPR023696">
    <property type="entry name" value="Ureohydrolase_dom_sf"/>
</dbReference>
<feature type="region of interest" description="Disordered" evidence="1">
    <location>
        <begin position="1"/>
        <end position="130"/>
    </location>
</feature>
<dbReference type="Pfam" id="PF00850">
    <property type="entry name" value="Hist_deacetyl"/>
    <property type="match status" value="1"/>
</dbReference>
<dbReference type="GO" id="GO:0005634">
    <property type="term" value="C:nucleus"/>
    <property type="evidence" value="ECO:0007669"/>
    <property type="project" value="TreeGrafter"/>
</dbReference>
<feature type="compositionally biased region" description="Low complexity" evidence="1">
    <location>
        <begin position="300"/>
        <end position="309"/>
    </location>
</feature>
<feature type="compositionally biased region" description="Polar residues" evidence="1">
    <location>
        <begin position="1000"/>
        <end position="1015"/>
    </location>
</feature>
<dbReference type="Gene3D" id="3.40.800.20">
    <property type="entry name" value="Histone deacetylase domain"/>
    <property type="match status" value="1"/>
</dbReference>
<dbReference type="RefSeq" id="XP_022580890.1">
    <property type="nucleotide sequence ID" value="XM_022725795.1"/>
</dbReference>
<reference evidence="4" key="1">
    <citation type="journal article" date="2017" name="Genome Biol.">
        <title>Comparative genomics reveals high biological diversity and specific adaptations in the industrially and medically important fungal genus Aspergillus.</title>
        <authorList>
            <person name="de Vries R.P."/>
            <person name="Riley R."/>
            <person name="Wiebenga A."/>
            <person name="Aguilar-Osorio G."/>
            <person name="Amillis S."/>
            <person name="Uchima C.A."/>
            <person name="Anderluh G."/>
            <person name="Asadollahi M."/>
            <person name="Askin M."/>
            <person name="Barry K."/>
            <person name="Battaglia E."/>
            <person name="Bayram O."/>
            <person name="Benocci T."/>
            <person name="Braus-Stromeyer S.A."/>
            <person name="Caldana C."/>
            <person name="Canovas D."/>
            <person name="Cerqueira G.C."/>
            <person name="Chen F."/>
            <person name="Chen W."/>
            <person name="Choi C."/>
            <person name="Clum A."/>
            <person name="Dos Santos R.A."/>
            <person name="Damasio A.R."/>
            <person name="Diallinas G."/>
            <person name="Emri T."/>
            <person name="Fekete E."/>
            <person name="Flipphi M."/>
            <person name="Freyberg S."/>
            <person name="Gallo A."/>
            <person name="Gournas C."/>
            <person name="Habgood R."/>
            <person name="Hainaut M."/>
            <person name="Harispe M.L."/>
            <person name="Henrissat B."/>
            <person name="Hilden K.S."/>
            <person name="Hope R."/>
            <person name="Hossain A."/>
            <person name="Karabika E."/>
            <person name="Karaffa L."/>
            <person name="Karanyi Z."/>
            <person name="Krasevec N."/>
            <person name="Kuo A."/>
            <person name="Kusch H."/>
            <person name="LaButti K."/>
            <person name="Lagendijk E.L."/>
            <person name="Lapidus A."/>
            <person name="Levasseur A."/>
            <person name="Lindquist E."/>
            <person name="Lipzen A."/>
            <person name="Logrieco A.F."/>
            <person name="MacCabe A."/>
            <person name="Maekelae M.R."/>
            <person name="Malavazi I."/>
            <person name="Melin P."/>
            <person name="Meyer V."/>
            <person name="Mielnichuk N."/>
            <person name="Miskei M."/>
            <person name="Molnar A.P."/>
            <person name="Mule G."/>
            <person name="Ngan C.Y."/>
            <person name="Orejas M."/>
            <person name="Orosz E."/>
            <person name="Ouedraogo J.P."/>
            <person name="Overkamp K.M."/>
            <person name="Park H.-S."/>
            <person name="Perrone G."/>
            <person name="Piumi F."/>
            <person name="Punt P.J."/>
            <person name="Ram A.F."/>
            <person name="Ramon A."/>
            <person name="Rauscher S."/>
            <person name="Record E."/>
            <person name="Riano-Pachon D.M."/>
            <person name="Robert V."/>
            <person name="Roehrig J."/>
            <person name="Ruller R."/>
            <person name="Salamov A."/>
            <person name="Salih N.S."/>
            <person name="Samson R.A."/>
            <person name="Sandor E."/>
            <person name="Sanguinetti M."/>
            <person name="Schuetze T."/>
            <person name="Sepcic K."/>
            <person name="Shelest E."/>
            <person name="Sherlock G."/>
            <person name="Sophianopoulou V."/>
            <person name="Squina F.M."/>
            <person name="Sun H."/>
            <person name="Susca A."/>
            <person name="Todd R.B."/>
            <person name="Tsang A."/>
            <person name="Unkles S.E."/>
            <person name="van de Wiele N."/>
            <person name="van Rossen-Uffink D."/>
            <person name="Oliveira J.V."/>
            <person name="Vesth T.C."/>
            <person name="Visser J."/>
            <person name="Yu J.-H."/>
            <person name="Zhou M."/>
            <person name="Andersen M.R."/>
            <person name="Archer D.B."/>
            <person name="Baker S.E."/>
            <person name="Benoit I."/>
            <person name="Brakhage A.A."/>
            <person name="Braus G.H."/>
            <person name="Fischer R."/>
            <person name="Frisvad J.C."/>
            <person name="Goldman G.H."/>
            <person name="Houbraken J."/>
            <person name="Oakley B."/>
            <person name="Pocsi I."/>
            <person name="Scazzocchio C."/>
            <person name="Seiboth B."/>
            <person name="vanKuyk P.A."/>
            <person name="Wortman J."/>
            <person name="Dyer P.S."/>
            <person name="Grigoriev I.V."/>
        </authorList>
    </citation>
    <scope>NUCLEOTIDE SEQUENCE [LARGE SCALE GENOMIC DNA]</scope>
    <source>
        <strain evidence="4">CBS 506.65</strain>
    </source>
</reference>
<feature type="compositionally biased region" description="Low complexity" evidence="1">
    <location>
        <begin position="98"/>
        <end position="123"/>
    </location>
</feature>
<feature type="compositionally biased region" description="Polar residues" evidence="1">
    <location>
        <begin position="842"/>
        <end position="859"/>
    </location>
</feature>
<dbReference type="AlphaFoldDB" id="A0A1L9SGM2"/>
<feature type="compositionally biased region" description="Low complexity" evidence="1">
    <location>
        <begin position="54"/>
        <end position="64"/>
    </location>
</feature>
<dbReference type="GeneID" id="34612259"/>
<feature type="compositionally biased region" description="Basic and acidic residues" evidence="1">
    <location>
        <begin position="815"/>
        <end position="824"/>
    </location>
</feature>
<name>A0A1L9SGM2_9EURO</name>
<dbReference type="InterPro" id="IPR037138">
    <property type="entry name" value="His_deacetylse_dom_sf"/>
</dbReference>
<gene>
    <name evidence="3" type="ORF">ASPZODRAFT_151941</name>
</gene>
<protein>
    <recommendedName>
        <fullName evidence="2">Histone deacetylase domain-containing protein</fullName>
    </recommendedName>
</protein>
<sequence>MDPRHPSAAHRDNDAPGRLLQPQDAAFPASDPAAELSHPSLSDGLRRPPPPPGALRRTPSSSSLRDQRRQSIPALHKRSSITSLRSVQHAGGSPSPRPSLSRRSSSNHLAASSPPSMATAMAAAPPPPPVVTAATIAEEHFQKELALHDAGDLQSTALVVLHDACYGHRFSRPRTSKAALGTIVERPERIRAGVLGVSAAYVRLGKRHAGEKFAPHPDLDAQLLPRPPFQIRRTGRSMPLTSPAATHVHGTKWMEDLKGMCDAAESRLALNGRELVRPRSAGSAGKEDPNGGGGGGGGSTTTTTTNNNNAPKFHEGDLYLCSESLNAIEGALGGVCEGVDAVLGPGSTRRAFVCIRPPGHHCSASHPSGFCWVNNVHVGITYAAMTHGLTHAAILDFDLHHGDGSQEIAWDQNTKAIAAAKNAASHKKTMVGYFSLHDINSYPCEMGDADKVRNASVCVDKAHGQSIWNIHLEPWKTPAEFWELYATKYSVLIDKARAFLRLHTERLANTPNAPAPKAAIFLSAGFDASEWEGAGMQRHKVNVPTDFYAKFTADVVRMAEEEGLGADGRIISVLEGGYSNRALMSGVWSHLAGLSDPTTSVSESSSQTSSRLASEMMGRLGLSSPMGLASAGQEEEGEEGELTAVFNTEWWAPDLLDELETLVYPPPAPVGKSHKASPTYFAPTRAFSAKVVAPNRERKSFGSQEPELPPPLPEVGWATATHELSKILIPSNRQTLSCRPDELNAEASRIRRERQTAAKGGSSAGAAGAGAAFTAPSTTDEKRMQLRSRKPKSSLPNSPRIETPKKQVLKSNRRTTIDAVKDILDPSLASSPAARTGRRKSTTPTTVSNNEVSTPSIIGSTAGARKTTNSRNGTPKRGATPKKMPPVPRVPSAYLSDLSALSAASEQQPPPQADVTEQPKRPEVQEELDSLTAGVKKLSIKLKVPSPEENAAREKKAAEERKRASAKPVKLPRKTGSKKPAQPVRKKQENQDPAVEPMLSPTTSLSVSGTQNDAATRSVEHHTAYPIQPALVSNVGSPPLTPGSQYEPVKPQPSVFSPPMSATQTKQGLPVFTSSSPIPFAPQASSATSSPVGTSEYTVMSGSFDEKRG</sequence>
<evidence type="ECO:0000256" key="1">
    <source>
        <dbReference type="SAM" id="MobiDB-lite"/>
    </source>
</evidence>
<dbReference type="InterPro" id="IPR053244">
    <property type="entry name" value="HDAC_HD_type_1"/>
</dbReference>
<dbReference type="EMBL" id="KV878342">
    <property type="protein sequence ID" value="OJJ46380.1"/>
    <property type="molecule type" value="Genomic_DNA"/>
</dbReference>
<dbReference type="InterPro" id="IPR000286">
    <property type="entry name" value="HDACs"/>
</dbReference>
<evidence type="ECO:0000313" key="3">
    <source>
        <dbReference type="EMBL" id="OJJ46380.1"/>
    </source>
</evidence>
<dbReference type="PANTHER" id="PTHR47558:SF1">
    <property type="entry name" value="HISTONE DEACETYLASE HOS3"/>
    <property type="match status" value="1"/>
</dbReference>
<dbReference type="CDD" id="cd09998">
    <property type="entry name" value="HDAC_Hos3"/>
    <property type="match status" value="1"/>
</dbReference>
<feature type="region of interest" description="Disordered" evidence="1">
    <location>
        <begin position="751"/>
        <end position="1109"/>
    </location>
</feature>
<dbReference type="InterPro" id="IPR023801">
    <property type="entry name" value="His_deacetylse_dom"/>
</dbReference>
<dbReference type="VEuPathDB" id="FungiDB:ASPZODRAFT_151941"/>
<keyword evidence="4" id="KW-1185">Reference proteome</keyword>
<feature type="compositionally biased region" description="Gly residues" evidence="1">
    <location>
        <begin position="290"/>
        <end position="299"/>
    </location>
</feature>
<proteinExistence type="predicted"/>
<dbReference type="GO" id="GO:0010468">
    <property type="term" value="P:regulation of gene expression"/>
    <property type="evidence" value="ECO:0007669"/>
    <property type="project" value="UniProtKB-ARBA"/>
</dbReference>